<proteinExistence type="predicted"/>
<organism evidence="1 2">
    <name type="scientific">Kaistella montana</name>
    <dbReference type="NCBI Taxonomy" id="1849733"/>
    <lineage>
        <taxon>Bacteria</taxon>
        <taxon>Pseudomonadati</taxon>
        <taxon>Bacteroidota</taxon>
        <taxon>Flavobacteriia</taxon>
        <taxon>Flavobacteriales</taxon>
        <taxon>Weeksellaceae</taxon>
        <taxon>Chryseobacterium group</taxon>
        <taxon>Kaistella</taxon>
    </lineage>
</organism>
<dbReference type="RefSeq" id="WP_255927973.1">
    <property type="nucleotide sequence ID" value="NZ_JANFQP010000001.1"/>
</dbReference>
<gene>
    <name evidence="1" type="ORF">ACFSO8_04405</name>
</gene>
<name>A0ABW5K9B7_9FLAO</name>
<dbReference type="EMBL" id="JBHULG010000001">
    <property type="protein sequence ID" value="MFD2544698.1"/>
    <property type="molecule type" value="Genomic_DNA"/>
</dbReference>
<evidence type="ECO:0000313" key="2">
    <source>
        <dbReference type="Proteomes" id="UP001597394"/>
    </source>
</evidence>
<reference evidence="2" key="1">
    <citation type="journal article" date="2019" name="Int. J. Syst. Evol. Microbiol.">
        <title>The Global Catalogue of Microorganisms (GCM) 10K type strain sequencing project: providing services to taxonomists for standard genome sequencing and annotation.</title>
        <authorList>
            <consortium name="The Broad Institute Genomics Platform"/>
            <consortium name="The Broad Institute Genome Sequencing Center for Infectious Disease"/>
            <person name="Wu L."/>
            <person name="Ma J."/>
        </authorList>
    </citation>
    <scope>NUCLEOTIDE SEQUENCE [LARGE SCALE GENOMIC DNA]</scope>
    <source>
        <strain evidence="2">KCTC 52204</strain>
    </source>
</reference>
<dbReference type="Proteomes" id="UP001597394">
    <property type="component" value="Unassembled WGS sequence"/>
</dbReference>
<sequence length="133" mass="15576">MYICNVKRSVIYFLLCVYLFSFTEVKELLKLPNLVEHYISHTITNKNTTFFSFVNLHYLKKQTKDADYKQDMKLPFKTHEANCFSITHLTLPEHIGFTLEIPEIFIEKTSIFSYSPNYASNPLASIFRPPILA</sequence>
<comment type="caution">
    <text evidence="1">The sequence shown here is derived from an EMBL/GenBank/DDBJ whole genome shotgun (WGS) entry which is preliminary data.</text>
</comment>
<keyword evidence="2" id="KW-1185">Reference proteome</keyword>
<accession>A0ABW5K9B7</accession>
<protein>
    <submittedName>
        <fullName evidence="1">Uncharacterized protein</fullName>
    </submittedName>
</protein>
<evidence type="ECO:0000313" key="1">
    <source>
        <dbReference type="EMBL" id="MFD2544698.1"/>
    </source>
</evidence>